<gene>
    <name evidence="3" type="ORF">BECKSD772D_GA0070982_104811</name>
    <name evidence="2" type="ORF">BECKSD772E_GA0070983_107311</name>
    <name evidence="1" type="ORF">BECKSD772F_GA0070984_107111</name>
</gene>
<dbReference type="PROSITE" id="PS51257">
    <property type="entry name" value="PROKAR_LIPOPROTEIN"/>
    <property type="match status" value="1"/>
</dbReference>
<reference evidence="3" key="1">
    <citation type="submission" date="2019-02" db="EMBL/GenBank/DDBJ databases">
        <authorList>
            <person name="Gruber-Vodicka R. H."/>
            <person name="Seah K. B. B."/>
        </authorList>
    </citation>
    <scope>NUCLEOTIDE SEQUENCE</scope>
    <source>
        <strain evidence="3">BECK_S127</strain>
        <strain evidence="2">BECK_S1320</strain>
        <strain evidence="1">BECK_S1321</strain>
    </source>
</reference>
<dbReference type="Pfam" id="PF06804">
    <property type="entry name" value="Lipoprotein_18"/>
    <property type="match status" value="1"/>
</dbReference>
<sequence length="386" mass="43906">MRKTGWKRRSIDCAVIVVSLSLTACGGIKKTIDEKLSNKKADYKTSRSVASLEVPPDLAAPSGANAIEIPHTGRTTYSEYTDGKSVRQGSNGGVLPEFSDIRVMHDRDTRWLIIKASPNRIWPKLRNFWLKNGFILKMDDPSIGVMETDWAENRADIPSGIIRNLLGKVFEAAYSASTRDRFRVRLERGKEVDTTELYLSHRGAEQVSQGETFVWQSRASDPELEAEMLSRIMTFLGLTREKTQEMLAREESDAIDRAYLMQGEKGETIISVRDQFSRAWRRTRIALDRTGFTIEDRDRSRGLFYIRYIDSVDGDDEKKGFFSKLKFWGKDEKPGEIQYLISLREQAGVGNDALATTQVRVLDKTGNPEQSQTAKRILELLHEQLK</sequence>
<dbReference type="InterPro" id="IPR042268">
    <property type="entry name" value="BamC_C"/>
</dbReference>
<dbReference type="Gene3D" id="3.30.310.170">
    <property type="entry name" value="Outer membrane protein assembly factor BamC"/>
    <property type="match status" value="1"/>
</dbReference>
<dbReference type="InterPro" id="IPR010653">
    <property type="entry name" value="NlpB/DapX"/>
</dbReference>
<evidence type="ECO:0000313" key="1">
    <source>
        <dbReference type="EMBL" id="VFK40776.1"/>
    </source>
</evidence>
<accession>A0A451BME4</accession>
<dbReference type="EMBL" id="CAADFR010000071">
    <property type="protein sequence ID" value="VFK40776.1"/>
    <property type="molecule type" value="Genomic_DNA"/>
</dbReference>
<dbReference type="EMBL" id="CAADHB010000048">
    <property type="protein sequence ID" value="VFK79407.1"/>
    <property type="molecule type" value="Genomic_DNA"/>
</dbReference>
<name>A0A451BME4_9GAMM</name>
<dbReference type="AlphaFoldDB" id="A0A451BME4"/>
<evidence type="ECO:0000313" key="2">
    <source>
        <dbReference type="EMBL" id="VFK46454.1"/>
    </source>
</evidence>
<evidence type="ECO:0000313" key="3">
    <source>
        <dbReference type="EMBL" id="VFK79407.1"/>
    </source>
</evidence>
<organism evidence="3">
    <name type="scientific">Candidatus Kentrum sp. SD</name>
    <dbReference type="NCBI Taxonomy" id="2126332"/>
    <lineage>
        <taxon>Bacteria</taxon>
        <taxon>Pseudomonadati</taxon>
        <taxon>Pseudomonadota</taxon>
        <taxon>Gammaproteobacteria</taxon>
        <taxon>Candidatus Kentrum</taxon>
    </lineage>
</organism>
<dbReference type="EMBL" id="CAADFU010000073">
    <property type="protein sequence ID" value="VFK46454.1"/>
    <property type="molecule type" value="Genomic_DNA"/>
</dbReference>
<proteinExistence type="predicted"/>
<protein>
    <submittedName>
        <fullName evidence="3">Beta-barrel assembly machine subunit BamC</fullName>
    </submittedName>
</protein>